<organism evidence="9 10">
    <name type="scientific">OM182 bacterium BACL3 MAG-120619-bin3</name>
    <dbReference type="NCBI Taxonomy" id="1655593"/>
    <lineage>
        <taxon>Bacteria</taxon>
        <taxon>Pseudomonadati</taxon>
        <taxon>Pseudomonadota</taxon>
        <taxon>Gammaproteobacteria</taxon>
        <taxon>OMG group</taxon>
        <taxon>OM182 clade</taxon>
    </lineage>
</organism>
<feature type="binding site" evidence="7">
    <location>
        <position position="222"/>
    </location>
    <ligand>
        <name>Mg(2+)</name>
        <dbReference type="ChEBI" id="CHEBI:18420"/>
    </ligand>
</feature>
<feature type="transmembrane region" description="Helical" evidence="8">
    <location>
        <begin position="104"/>
        <end position="121"/>
    </location>
</feature>
<feature type="transmembrane region" description="Helical" evidence="8">
    <location>
        <begin position="322"/>
        <end position="342"/>
    </location>
</feature>
<dbReference type="Proteomes" id="UP000051242">
    <property type="component" value="Unassembled WGS sequence"/>
</dbReference>
<evidence type="ECO:0000256" key="3">
    <source>
        <dbReference type="ARBA" id="ARBA00022679"/>
    </source>
</evidence>
<feature type="transmembrane region" description="Helical" evidence="8">
    <location>
        <begin position="59"/>
        <end position="92"/>
    </location>
</feature>
<evidence type="ECO:0008006" key="11">
    <source>
        <dbReference type="Google" id="ProtNLM"/>
    </source>
</evidence>
<evidence type="ECO:0000256" key="7">
    <source>
        <dbReference type="PIRSR" id="PIRSR600715-1"/>
    </source>
</evidence>
<evidence type="ECO:0000256" key="6">
    <source>
        <dbReference type="ARBA" id="ARBA00023136"/>
    </source>
</evidence>
<reference evidence="9 10" key="1">
    <citation type="submission" date="2015-10" db="EMBL/GenBank/DDBJ databases">
        <title>Metagenome-Assembled Genomes uncover a global brackish microbiome.</title>
        <authorList>
            <person name="Hugerth L.W."/>
            <person name="Larsson J."/>
            <person name="Alneberg J."/>
            <person name="Lindh M.V."/>
            <person name="Legrand C."/>
            <person name="Pinhassi J."/>
            <person name="Andersson A.F."/>
        </authorList>
    </citation>
    <scope>NUCLEOTIDE SEQUENCE [LARGE SCALE GENOMIC DNA]</scope>
    <source>
        <strain evidence="9">BACL22 MAG-120619-bin3</strain>
    </source>
</reference>
<dbReference type="EMBL" id="LICD01000014">
    <property type="protein sequence ID" value="KRO83838.1"/>
    <property type="molecule type" value="Genomic_DNA"/>
</dbReference>
<keyword evidence="2" id="KW-1003">Cell membrane</keyword>
<dbReference type="AlphaFoldDB" id="A0A0R2TAA3"/>
<dbReference type="GO" id="GO:0005886">
    <property type="term" value="C:plasma membrane"/>
    <property type="evidence" value="ECO:0007669"/>
    <property type="project" value="UniProtKB-SubCell"/>
</dbReference>
<feature type="transmembrane region" description="Helical" evidence="8">
    <location>
        <begin position="247"/>
        <end position="267"/>
    </location>
</feature>
<evidence type="ECO:0000256" key="5">
    <source>
        <dbReference type="ARBA" id="ARBA00022989"/>
    </source>
</evidence>
<evidence type="ECO:0000256" key="1">
    <source>
        <dbReference type="ARBA" id="ARBA00004651"/>
    </source>
</evidence>
<comment type="cofactor">
    <cofactor evidence="7">
        <name>Mg(2+)</name>
        <dbReference type="ChEBI" id="CHEBI:18420"/>
    </cofactor>
</comment>
<dbReference type="GO" id="GO:0044038">
    <property type="term" value="P:cell wall macromolecule biosynthetic process"/>
    <property type="evidence" value="ECO:0007669"/>
    <property type="project" value="TreeGrafter"/>
</dbReference>
<evidence type="ECO:0000313" key="9">
    <source>
        <dbReference type="EMBL" id="KRO83838.1"/>
    </source>
</evidence>
<gene>
    <name evidence="9" type="ORF">ABR85_08045</name>
</gene>
<keyword evidence="6 8" id="KW-0472">Membrane</keyword>
<protein>
    <recommendedName>
        <fullName evidence="11">Glycosyl transferase family 4</fullName>
    </recommendedName>
</protein>
<sequence length="356" mass="37698">MGAIDVMFLFIVSLSSFALVAVLSAGVIRYGPRFGLLDTPVARSAHVAPKPLGGGAALAAPYFLCVIWFVASAAISESALAYLGCLFIVVLGFSDDRWQLSSKVRLPVQFIVSLAAVRAIGVDSVDFGFFSLSEPLTLSLLAVLSLVWLCNLTNFMDGIDGIAASQLLVTSLSCVVLLVGLDAAAGESGEHDVVLTLSVVLAASAAGFLLWNWSPASLFMGDAGSGFIGFALGLLALESLVTQRMSVWSWVLLLGVFIADTAVTLLVRIIRGERWYEGHSQHAYQILSRRLNSHPRVVGGVILINICWLLPLAWVAGILPHYGVLFATIGLAPLLLGCYRLGAGRADAGEAPIQLN</sequence>
<dbReference type="Pfam" id="PF00953">
    <property type="entry name" value="Glycos_transf_4"/>
    <property type="match status" value="1"/>
</dbReference>
<dbReference type="GO" id="GO:0009103">
    <property type="term" value="P:lipopolysaccharide biosynthetic process"/>
    <property type="evidence" value="ECO:0007669"/>
    <property type="project" value="TreeGrafter"/>
</dbReference>
<evidence type="ECO:0000313" key="10">
    <source>
        <dbReference type="Proteomes" id="UP000051242"/>
    </source>
</evidence>
<proteinExistence type="predicted"/>
<dbReference type="GO" id="GO:0046872">
    <property type="term" value="F:metal ion binding"/>
    <property type="evidence" value="ECO:0007669"/>
    <property type="project" value="UniProtKB-KW"/>
</dbReference>
<evidence type="ECO:0000256" key="8">
    <source>
        <dbReference type="SAM" id="Phobius"/>
    </source>
</evidence>
<feature type="transmembrane region" description="Helical" evidence="8">
    <location>
        <begin position="162"/>
        <end position="181"/>
    </location>
</feature>
<dbReference type="PANTHER" id="PTHR22926">
    <property type="entry name" value="PHOSPHO-N-ACETYLMURAMOYL-PENTAPEPTIDE-TRANSFERASE"/>
    <property type="match status" value="1"/>
</dbReference>
<feature type="transmembrane region" description="Helical" evidence="8">
    <location>
        <begin position="223"/>
        <end position="241"/>
    </location>
</feature>
<comment type="caution">
    <text evidence="9">The sequence shown here is derived from an EMBL/GenBank/DDBJ whole genome shotgun (WGS) entry which is preliminary data.</text>
</comment>
<keyword evidence="3" id="KW-0808">Transferase</keyword>
<feature type="transmembrane region" description="Helical" evidence="8">
    <location>
        <begin position="127"/>
        <end position="150"/>
    </location>
</feature>
<dbReference type="GO" id="GO:0071555">
    <property type="term" value="P:cell wall organization"/>
    <property type="evidence" value="ECO:0007669"/>
    <property type="project" value="TreeGrafter"/>
</dbReference>
<dbReference type="GO" id="GO:0016780">
    <property type="term" value="F:phosphotransferase activity, for other substituted phosphate groups"/>
    <property type="evidence" value="ECO:0007669"/>
    <property type="project" value="InterPro"/>
</dbReference>
<feature type="binding site" evidence="7">
    <location>
        <position position="154"/>
    </location>
    <ligand>
        <name>Mg(2+)</name>
        <dbReference type="ChEBI" id="CHEBI:18420"/>
    </ligand>
</feature>
<keyword evidence="4 8" id="KW-0812">Transmembrane</keyword>
<comment type="subcellular location">
    <subcellularLocation>
        <location evidence="1">Cell membrane</location>
        <topology evidence="1">Multi-pass membrane protein</topology>
    </subcellularLocation>
</comment>
<keyword evidence="7" id="KW-0460">Magnesium</keyword>
<keyword evidence="7" id="KW-0479">Metal-binding</keyword>
<keyword evidence="5 8" id="KW-1133">Transmembrane helix</keyword>
<evidence type="ECO:0000256" key="4">
    <source>
        <dbReference type="ARBA" id="ARBA00022692"/>
    </source>
</evidence>
<feature type="transmembrane region" description="Helical" evidence="8">
    <location>
        <begin position="297"/>
        <end position="316"/>
    </location>
</feature>
<dbReference type="InterPro" id="IPR000715">
    <property type="entry name" value="Glycosyl_transferase_4"/>
</dbReference>
<dbReference type="PANTHER" id="PTHR22926:SF3">
    <property type="entry name" value="UNDECAPRENYL-PHOSPHATE ALPHA-N-ACETYLGLUCOSAMINYL 1-PHOSPHATE TRANSFERASE"/>
    <property type="match status" value="1"/>
</dbReference>
<dbReference type="CDD" id="cd06854">
    <property type="entry name" value="GT_WbpL_WbcO_like"/>
    <property type="match status" value="1"/>
</dbReference>
<name>A0A0R2TAA3_9GAMM</name>
<accession>A0A0R2TAA3</accession>
<evidence type="ECO:0000256" key="2">
    <source>
        <dbReference type="ARBA" id="ARBA00022475"/>
    </source>
</evidence>
<feature type="transmembrane region" description="Helical" evidence="8">
    <location>
        <begin position="193"/>
        <end position="211"/>
    </location>
</feature>